<reference evidence="1 2" key="1">
    <citation type="journal article" date="2015" name="Genome Announc.">
        <title>Expanding the biotechnology potential of lactobacilli through comparative genomics of 213 strains and associated genera.</title>
        <authorList>
            <person name="Sun Z."/>
            <person name="Harris H.M."/>
            <person name="McCann A."/>
            <person name="Guo C."/>
            <person name="Argimon S."/>
            <person name="Zhang W."/>
            <person name="Yang X."/>
            <person name="Jeffery I.B."/>
            <person name="Cooney J.C."/>
            <person name="Kagawa T.F."/>
            <person name="Liu W."/>
            <person name="Song Y."/>
            <person name="Salvetti E."/>
            <person name="Wrobel A."/>
            <person name="Rasinkangas P."/>
            <person name="Parkhill J."/>
            <person name="Rea M.C."/>
            <person name="O'Sullivan O."/>
            <person name="Ritari J."/>
            <person name="Douillard F.P."/>
            <person name="Paul Ross R."/>
            <person name="Yang R."/>
            <person name="Briner A.E."/>
            <person name="Felis G.E."/>
            <person name="de Vos W.M."/>
            <person name="Barrangou R."/>
            <person name="Klaenhammer T.R."/>
            <person name="Caufield P.W."/>
            <person name="Cui Y."/>
            <person name="Zhang H."/>
            <person name="O'Toole P.W."/>
        </authorList>
    </citation>
    <scope>NUCLEOTIDE SEQUENCE [LARGE SCALE GENOMIC DNA]</scope>
    <source>
        <strain evidence="1 2">DSM 20314</strain>
    </source>
</reference>
<dbReference type="EMBL" id="AZCU01000009">
    <property type="protein sequence ID" value="KRK24925.1"/>
    <property type="molecule type" value="Genomic_DNA"/>
</dbReference>
<dbReference type="AlphaFoldDB" id="A0A837RBC1"/>
<dbReference type="GeneID" id="49394621"/>
<evidence type="ECO:0000313" key="2">
    <source>
        <dbReference type="Proteomes" id="UP000051020"/>
    </source>
</evidence>
<accession>A0A837RBC1</accession>
<dbReference type="RefSeq" id="WP_015380642.1">
    <property type="nucleotide sequence ID" value="NZ_AZCU01000009.1"/>
</dbReference>
<dbReference type="Proteomes" id="UP000051020">
    <property type="component" value="Unassembled WGS sequence"/>
</dbReference>
<name>A0A837RBC1_LACPE</name>
<organism evidence="1 2">
    <name type="scientific">Lactiplantibacillus pentosus DSM 20314</name>
    <dbReference type="NCBI Taxonomy" id="1423791"/>
    <lineage>
        <taxon>Bacteria</taxon>
        <taxon>Bacillati</taxon>
        <taxon>Bacillota</taxon>
        <taxon>Bacilli</taxon>
        <taxon>Lactobacillales</taxon>
        <taxon>Lactobacillaceae</taxon>
        <taxon>Lactiplantibacillus</taxon>
    </lineage>
</organism>
<gene>
    <name evidence="1" type="ORF">FD24_GL003349</name>
</gene>
<sequence length="120" mass="14190">MEFNLMPLNEFNKLAKKDQPTYFYGAISQTIFSFNGNKEIPLFLKTTFNIEFKDYVFRAKPLIVSRTIKIFFNDSSINFKEQYKKLLNYYANQKDGSTTNKTPNKKSNANDYLEKWLRGI</sequence>
<comment type="caution">
    <text evidence="1">The sequence shown here is derived from an EMBL/GenBank/DDBJ whole genome shotgun (WGS) entry which is preliminary data.</text>
</comment>
<proteinExistence type="predicted"/>
<protein>
    <submittedName>
        <fullName evidence="1">Uncharacterized protein</fullName>
    </submittedName>
</protein>
<evidence type="ECO:0000313" key="1">
    <source>
        <dbReference type="EMBL" id="KRK24925.1"/>
    </source>
</evidence>